<evidence type="ECO:0000313" key="2">
    <source>
        <dbReference type="EMBL" id="PVI02130.1"/>
    </source>
</evidence>
<organism evidence="2 3">
    <name type="scientific">Periconia macrospinosa</name>
    <dbReference type="NCBI Taxonomy" id="97972"/>
    <lineage>
        <taxon>Eukaryota</taxon>
        <taxon>Fungi</taxon>
        <taxon>Dikarya</taxon>
        <taxon>Ascomycota</taxon>
        <taxon>Pezizomycotina</taxon>
        <taxon>Dothideomycetes</taxon>
        <taxon>Pleosporomycetidae</taxon>
        <taxon>Pleosporales</taxon>
        <taxon>Massarineae</taxon>
        <taxon>Periconiaceae</taxon>
        <taxon>Periconia</taxon>
    </lineage>
</organism>
<feature type="compositionally biased region" description="Polar residues" evidence="1">
    <location>
        <begin position="31"/>
        <end position="45"/>
    </location>
</feature>
<feature type="compositionally biased region" description="Polar residues" evidence="1">
    <location>
        <begin position="1"/>
        <end position="19"/>
    </location>
</feature>
<protein>
    <submittedName>
        <fullName evidence="2">Uncharacterized protein</fullName>
    </submittedName>
</protein>
<reference evidence="2 3" key="1">
    <citation type="journal article" date="2018" name="Sci. Rep.">
        <title>Comparative genomics provides insights into the lifestyle and reveals functional heterogeneity of dark septate endophytic fungi.</title>
        <authorList>
            <person name="Knapp D.G."/>
            <person name="Nemeth J.B."/>
            <person name="Barry K."/>
            <person name="Hainaut M."/>
            <person name="Henrissat B."/>
            <person name="Johnson J."/>
            <person name="Kuo A."/>
            <person name="Lim J.H.P."/>
            <person name="Lipzen A."/>
            <person name="Nolan M."/>
            <person name="Ohm R.A."/>
            <person name="Tamas L."/>
            <person name="Grigoriev I.V."/>
            <person name="Spatafora J.W."/>
            <person name="Nagy L.G."/>
            <person name="Kovacs G.M."/>
        </authorList>
    </citation>
    <scope>NUCLEOTIDE SEQUENCE [LARGE SCALE GENOMIC DNA]</scope>
    <source>
        <strain evidence="2 3">DSE2036</strain>
    </source>
</reference>
<feature type="region of interest" description="Disordered" evidence="1">
    <location>
        <begin position="1"/>
        <end position="56"/>
    </location>
</feature>
<evidence type="ECO:0000313" key="3">
    <source>
        <dbReference type="Proteomes" id="UP000244855"/>
    </source>
</evidence>
<proteinExistence type="predicted"/>
<keyword evidence="3" id="KW-1185">Reference proteome</keyword>
<name>A0A2V1DZ25_9PLEO</name>
<gene>
    <name evidence="2" type="ORF">DM02DRAFT_653885</name>
</gene>
<dbReference type="OrthoDB" id="3786121at2759"/>
<dbReference type="AlphaFoldDB" id="A0A2V1DZ25"/>
<evidence type="ECO:0000256" key="1">
    <source>
        <dbReference type="SAM" id="MobiDB-lite"/>
    </source>
</evidence>
<dbReference type="EMBL" id="KZ805347">
    <property type="protein sequence ID" value="PVI02130.1"/>
    <property type="molecule type" value="Genomic_DNA"/>
</dbReference>
<accession>A0A2V1DZ25</accession>
<dbReference type="Proteomes" id="UP000244855">
    <property type="component" value="Unassembled WGS sequence"/>
</dbReference>
<sequence>MPGSQSDASAPANTSNSQDQQRRGSTLVDGVNNNNRQPQNGTQGTRDNDSEEPSASISAHWNLTDNHDVQRFHDTLAGSASGERRSNGSNATQVLTEDKRMKWFKYPRREAWDKEFDSLLEETKKIANDIKLAVEKGAGVTLRKRKPNEKRPQPTLERLDVGWVTVPAGYIVYLVSVAPEDCLEVAVQVRMNMKDDNYHSVVGWLCGSGVVLFERVSYRTEPAGIYYVSVPVPTSPLGEEE</sequence>